<dbReference type="PANTHER" id="PTHR35011:SF10">
    <property type="entry name" value="TRAP TRANSPORTER SMALL PERMEASE PROTEIN"/>
    <property type="match status" value="1"/>
</dbReference>
<reference evidence="11 12" key="1">
    <citation type="submission" date="2018-01" db="EMBL/GenBank/DDBJ databases">
        <title>Novel co-symbiosis in the lucinid bivalve Phacoides pectinatus.</title>
        <authorList>
            <person name="Lim S.J."/>
            <person name="Davis B.G."/>
            <person name="Gill D.E."/>
            <person name="Engel A.S."/>
            <person name="Anderson L.C."/>
            <person name="Campbell B.J."/>
        </authorList>
    </citation>
    <scope>NUCLEOTIDE SEQUENCE [LARGE SCALE GENOMIC DNA]</scope>
    <source>
        <strain evidence="11">N3_P5</strain>
    </source>
</reference>
<feature type="transmembrane region" description="Helical" evidence="9">
    <location>
        <begin position="46"/>
        <end position="63"/>
    </location>
</feature>
<gene>
    <name evidence="11" type="ORF">C3L24_13090</name>
</gene>
<feature type="transmembrane region" description="Helical" evidence="9">
    <location>
        <begin position="84"/>
        <end position="103"/>
    </location>
</feature>
<evidence type="ECO:0000256" key="3">
    <source>
        <dbReference type="ARBA" id="ARBA00022475"/>
    </source>
</evidence>
<feature type="transmembrane region" description="Helical" evidence="9">
    <location>
        <begin position="7"/>
        <end position="31"/>
    </location>
</feature>
<organism evidence="11 12">
    <name type="scientific">Candidatus Sedimenticola endophacoides</name>
    <dbReference type="NCBI Taxonomy" id="2548426"/>
    <lineage>
        <taxon>Bacteria</taxon>
        <taxon>Pseudomonadati</taxon>
        <taxon>Pseudomonadota</taxon>
        <taxon>Gammaproteobacteria</taxon>
        <taxon>Chromatiales</taxon>
        <taxon>Sedimenticolaceae</taxon>
        <taxon>Sedimenticola</taxon>
    </lineage>
</organism>
<accession>A0A6N4DLQ0</accession>
<dbReference type="InterPro" id="IPR007387">
    <property type="entry name" value="TRAP_DctQ"/>
</dbReference>
<dbReference type="InterPro" id="IPR055348">
    <property type="entry name" value="DctQ"/>
</dbReference>
<dbReference type="AlphaFoldDB" id="A0A6N4DLQ0"/>
<proteinExistence type="inferred from homology"/>
<evidence type="ECO:0000256" key="8">
    <source>
        <dbReference type="ARBA" id="ARBA00038436"/>
    </source>
</evidence>
<keyword evidence="5 9" id="KW-0812">Transmembrane</keyword>
<evidence type="ECO:0000256" key="6">
    <source>
        <dbReference type="ARBA" id="ARBA00022989"/>
    </source>
</evidence>
<evidence type="ECO:0000256" key="1">
    <source>
        <dbReference type="ARBA" id="ARBA00004429"/>
    </source>
</evidence>
<name>A0A6N4DLQ0_9GAMM</name>
<dbReference type="Proteomes" id="UP000250928">
    <property type="component" value="Unassembled WGS sequence"/>
</dbReference>
<comment type="subunit">
    <text evidence="9">The complex comprises the extracytoplasmic solute receptor protein and the two transmembrane proteins.</text>
</comment>
<comment type="subcellular location">
    <subcellularLocation>
        <location evidence="1 9">Cell inner membrane</location>
        <topology evidence="1 9">Multi-pass membrane protein</topology>
    </subcellularLocation>
</comment>
<evidence type="ECO:0000256" key="7">
    <source>
        <dbReference type="ARBA" id="ARBA00023136"/>
    </source>
</evidence>
<keyword evidence="7 9" id="KW-0472">Membrane</keyword>
<evidence type="ECO:0000256" key="4">
    <source>
        <dbReference type="ARBA" id="ARBA00022519"/>
    </source>
</evidence>
<keyword evidence="6 9" id="KW-1133">Transmembrane helix</keyword>
<evidence type="ECO:0000313" key="12">
    <source>
        <dbReference type="Proteomes" id="UP000250928"/>
    </source>
</evidence>
<evidence type="ECO:0000256" key="9">
    <source>
        <dbReference type="RuleBase" id="RU369079"/>
    </source>
</evidence>
<dbReference type="Pfam" id="PF04290">
    <property type="entry name" value="DctQ"/>
    <property type="match status" value="1"/>
</dbReference>
<keyword evidence="4 9" id="KW-0997">Cell inner membrane</keyword>
<evidence type="ECO:0000259" key="10">
    <source>
        <dbReference type="Pfam" id="PF04290"/>
    </source>
</evidence>
<comment type="caution">
    <text evidence="11">The sequence shown here is derived from an EMBL/GenBank/DDBJ whole genome shotgun (WGS) entry which is preliminary data.</text>
</comment>
<dbReference type="EMBL" id="PQCO01000314">
    <property type="protein sequence ID" value="PUD98266.1"/>
    <property type="molecule type" value="Genomic_DNA"/>
</dbReference>
<evidence type="ECO:0000256" key="5">
    <source>
        <dbReference type="ARBA" id="ARBA00022692"/>
    </source>
</evidence>
<comment type="similarity">
    <text evidence="8 9">Belongs to the TRAP transporter small permease family.</text>
</comment>
<sequence length="175" mass="19307">MRKLLDSLYLWSGITAGICLATMALLIMAQIVGRWFGVVIPSTEDFSGFLLAATSFLALAYTLRSGGHIRVNLFITHIHGPLRNLIEGTVLLLALILVCYAAWSTTMLTIESWEFDEVSQGYIPVPLWIPQVPMALGLVILSIALVDELQMLLRGNSPHYLQHDESTPPANEEEG</sequence>
<keyword evidence="2 9" id="KW-0813">Transport</keyword>
<comment type="function">
    <text evidence="9">Part of the tripartite ATP-independent periplasmic (TRAP) transport system.</text>
</comment>
<feature type="transmembrane region" description="Helical" evidence="9">
    <location>
        <begin position="123"/>
        <end position="146"/>
    </location>
</feature>
<evidence type="ECO:0000313" key="11">
    <source>
        <dbReference type="EMBL" id="PUD98266.1"/>
    </source>
</evidence>
<dbReference type="GO" id="GO:0005886">
    <property type="term" value="C:plasma membrane"/>
    <property type="evidence" value="ECO:0007669"/>
    <property type="project" value="UniProtKB-SubCell"/>
</dbReference>
<evidence type="ECO:0000256" key="2">
    <source>
        <dbReference type="ARBA" id="ARBA00022448"/>
    </source>
</evidence>
<dbReference type="GO" id="GO:0015740">
    <property type="term" value="P:C4-dicarboxylate transport"/>
    <property type="evidence" value="ECO:0007669"/>
    <property type="project" value="TreeGrafter"/>
</dbReference>
<dbReference type="GO" id="GO:0022857">
    <property type="term" value="F:transmembrane transporter activity"/>
    <property type="evidence" value="ECO:0007669"/>
    <property type="project" value="UniProtKB-UniRule"/>
</dbReference>
<protein>
    <recommendedName>
        <fullName evidence="9">TRAP transporter small permease protein</fullName>
    </recommendedName>
</protein>
<keyword evidence="3" id="KW-1003">Cell membrane</keyword>
<feature type="domain" description="Tripartite ATP-independent periplasmic transporters DctQ component" evidence="10">
    <location>
        <begin position="23"/>
        <end position="149"/>
    </location>
</feature>
<dbReference type="PANTHER" id="PTHR35011">
    <property type="entry name" value="2,3-DIKETO-L-GULONATE TRAP TRANSPORTER SMALL PERMEASE PROTEIN YIAM"/>
    <property type="match status" value="1"/>
</dbReference>